<keyword evidence="2" id="KW-0067">ATP-binding</keyword>
<keyword evidence="3 4" id="KW-0009">Actin-binding</keyword>
<dbReference type="OrthoDB" id="312459at2759"/>
<name>A0A3P7NJA7_CYLGO</name>
<feature type="domain" description="Myosin motor" evidence="5">
    <location>
        <begin position="1"/>
        <end position="129"/>
    </location>
</feature>
<reference evidence="6 7" key="1">
    <citation type="submission" date="2018-11" db="EMBL/GenBank/DDBJ databases">
        <authorList>
            <consortium name="Pathogen Informatics"/>
        </authorList>
    </citation>
    <scope>NUCLEOTIDE SEQUENCE [LARGE SCALE GENOMIC DNA]</scope>
</reference>
<keyword evidence="4" id="KW-0505">Motor protein</keyword>
<keyword evidence="7" id="KW-1185">Reference proteome</keyword>
<dbReference type="GO" id="GO:0007015">
    <property type="term" value="P:actin filament organization"/>
    <property type="evidence" value="ECO:0007669"/>
    <property type="project" value="TreeGrafter"/>
</dbReference>
<gene>
    <name evidence="6" type="ORF">CGOC_LOCUS13407</name>
</gene>
<comment type="similarity">
    <text evidence="4">Belongs to the TRAFAC class myosin-kinesin ATPase superfamily. Myosin family.</text>
</comment>
<dbReference type="EMBL" id="UYRV01131153">
    <property type="protein sequence ID" value="VDN37193.1"/>
    <property type="molecule type" value="Genomic_DNA"/>
</dbReference>
<dbReference type="PANTHER" id="PTHR13140:SF706">
    <property type="entry name" value="DILUTE CLASS UNCONVENTIONAL MYOSIN, ISOFORM C"/>
    <property type="match status" value="1"/>
</dbReference>
<evidence type="ECO:0000256" key="4">
    <source>
        <dbReference type="PROSITE-ProRule" id="PRU00782"/>
    </source>
</evidence>
<keyword evidence="1" id="KW-0547">Nucleotide-binding</keyword>
<dbReference type="InterPro" id="IPR001609">
    <property type="entry name" value="Myosin_head_motor_dom-like"/>
</dbReference>
<evidence type="ECO:0000313" key="6">
    <source>
        <dbReference type="EMBL" id="VDN37193.1"/>
    </source>
</evidence>
<dbReference type="GO" id="GO:0016459">
    <property type="term" value="C:myosin complex"/>
    <property type="evidence" value="ECO:0007669"/>
    <property type="project" value="UniProtKB-KW"/>
</dbReference>
<protein>
    <recommendedName>
        <fullName evidence="5">Myosin motor domain-containing protein</fullName>
    </recommendedName>
</protein>
<dbReference type="GO" id="GO:0016020">
    <property type="term" value="C:membrane"/>
    <property type="evidence" value="ECO:0007669"/>
    <property type="project" value="TreeGrafter"/>
</dbReference>
<comment type="caution">
    <text evidence="4">Lacks conserved residue(s) required for the propagation of feature annotation.</text>
</comment>
<evidence type="ECO:0000256" key="2">
    <source>
        <dbReference type="ARBA" id="ARBA00022840"/>
    </source>
</evidence>
<dbReference type="SUPFAM" id="SSF52540">
    <property type="entry name" value="P-loop containing nucleoside triphosphate hydrolases"/>
    <property type="match status" value="1"/>
</dbReference>
<dbReference type="Pfam" id="PF00063">
    <property type="entry name" value="Myosin_head"/>
    <property type="match status" value="1"/>
</dbReference>
<dbReference type="GO" id="GO:0000146">
    <property type="term" value="F:microfilament motor activity"/>
    <property type="evidence" value="ECO:0007669"/>
    <property type="project" value="TreeGrafter"/>
</dbReference>
<dbReference type="AlphaFoldDB" id="A0A3P7NJA7"/>
<evidence type="ECO:0000259" key="5">
    <source>
        <dbReference type="PROSITE" id="PS51456"/>
    </source>
</evidence>
<keyword evidence="4" id="KW-0518">Myosin</keyword>
<organism evidence="6 7">
    <name type="scientific">Cylicostephanus goldi</name>
    <name type="common">Nematode worm</name>
    <dbReference type="NCBI Taxonomy" id="71465"/>
    <lineage>
        <taxon>Eukaryota</taxon>
        <taxon>Metazoa</taxon>
        <taxon>Ecdysozoa</taxon>
        <taxon>Nematoda</taxon>
        <taxon>Chromadorea</taxon>
        <taxon>Rhabditida</taxon>
        <taxon>Rhabditina</taxon>
        <taxon>Rhabditomorpha</taxon>
        <taxon>Strongyloidea</taxon>
        <taxon>Strongylidae</taxon>
        <taxon>Cylicostephanus</taxon>
    </lineage>
</organism>
<proteinExistence type="inferred from homology"/>
<dbReference type="GO" id="GO:0051015">
    <property type="term" value="F:actin filament binding"/>
    <property type="evidence" value="ECO:0007669"/>
    <property type="project" value="TreeGrafter"/>
</dbReference>
<dbReference type="GO" id="GO:0005737">
    <property type="term" value="C:cytoplasm"/>
    <property type="evidence" value="ECO:0007669"/>
    <property type="project" value="TreeGrafter"/>
</dbReference>
<dbReference type="Proteomes" id="UP000271889">
    <property type="component" value="Unassembled WGS sequence"/>
</dbReference>
<dbReference type="PANTHER" id="PTHR13140">
    <property type="entry name" value="MYOSIN"/>
    <property type="match status" value="1"/>
</dbReference>
<dbReference type="InterPro" id="IPR027417">
    <property type="entry name" value="P-loop_NTPase"/>
</dbReference>
<evidence type="ECO:0000313" key="7">
    <source>
        <dbReference type="Proteomes" id="UP000271889"/>
    </source>
</evidence>
<dbReference type="GO" id="GO:0005524">
    <property type="term" value="F:ATP binding"/>
    <property type="evidence" value="ECO:0007669"/>
    <property type="project" value="UniProtKB-KW"/>
</dbReference>
<dbReference type="PROSITE" id="PS51456">
    <property type="entry name" value="MYOSIN_MOTOR"/>
    <property type="match status" value="1"/>
</dbReference>
<accession>A0A3P7NJA7</accession>
<evidence type="ECO:0000256" key="1">
    <source>
        <dbReference type="ARBA" id="ARBA00022741"/>
    </source>
</evidence>
<dbReference type="Gene3D" id="1.20.120.720">
    <property type="entry name" value="Myosin VI head, motor domain, U50 subdomain"/>
    <property type="match status" value="1"/>
</dbReference>
<evidence type="ECO:0000256" key="3">
    <source>
        <dbReference type="ARBA" id="ARBA00023203"/>
    </source>
</evidence>
<sequence length="129" mass="14360">MDKLGITSDEKMEVYSMVAACLLIGEIKFGERSGLDMSYVDGKAEIDAVTKLLGVKSSRLNEALTSPSIKVGENVIRKNQNMQKTVFSAAALAKVLYERIFRWLLDKCNEAISENTSMSELPSQILLYF</sequence>